<dbReference type="WBParaSite" id="jg822">
    <property type="protein sequence ID" value="jg822"/>
    <property type="gene ID" value="jg822"/>
</dbReference>
<protein>
    <submittedName>
        <fullName evidence="2">MULE transposase domain-containing protein</fullName>
    </submittedName>
</protein>
<name>A0A915ERM5_9BILA</name>
<accession>A0A915ERM5</accession>
<proteinExistence type="predicted"/>
<keyword evidence="1" id="KW-1185">Reference proteome</keyword>
<reference evidence="2" key="1">
    <citation type="submission" date="2022-11" db="UniProtKB">
        <authorList>
            <consortium name="WormBaseParasite"/>
        </authorList>
    </citation>
    <scope>IDENTIFICATION</scope>
</reference>
<evidence type="ECO:0000313" key="2">
    <source>
        <dbReference type="WBParaSite" id="jg822"/>
    </source>
</evidence>
<sequence length="91" mass="10664">MYQIYRGFGFMKETHCIPVLTVLLRGKDKDLYVRMWKKVDEAIQPLGRMHAKIANFDCEPAAWKSLRVQFPKVKGNMCVFDTKQAHEVMKT</sequence>
<evidence type="ECO:0000313" key="1">
    <source>
        <dbReference type="Proteomes" id="UP000887574"/>
    </source>
</evidence>
<organism evidence="1 2">
    <name type="scientific">Ditylenchus dipsaci</name>
    <dbReference type="NCBI Taxonomy" id="166011"/>
    <lineage>
        <taxon>Eukaryota</taxon>
        <taxon>Metazoa</taxon>
        <taxon>Ecdysozoa</taxon>
        <taxon>Nematoda</taxon>
        <taxon>Chromadorea</taxon>
        <taxon>Rhabditida</taxon>
        <taxon>Tylenchina</taxon>
        <taxon>Tylenchomorpha</taxon>
        <taxon>Sphaerularioidea</taxon>
        <taxon>Anguinidae</taxon>
        <taxon>Anguininae</taxon>
        <taxon>Ditylenchus</taxon>
    </lineage>
</organism>
<dbReference type="AlphaFoldDB" id="A0A915ERM5"/>
<dbReference type="Proteomes" id="UP000887574">
    <property type="component" value="Unplaced"/>
</dbReference>